<evidence type="ECO:0000259" key="10">
    <source>
        <dbReference type="PROSITE" id="PS50011"/>
    </source>
</evidence>
<evidence type="ECO:0000256" key="5">
    <source>
        <dbReference type="ARBA" id="ARBA00022777"/>
    </source>
</evidence>
<dbReference type="InterPro" id="IPR000719">
    <property type="entry name" value="Prot_kinase_dom"/>
</dbReference>
<comment type="caution">
    <text evidence="11">The sequence shown here is derived from an EMBL/GenBank/DDBJ whole genome shotgun (WGS) entry which is preliminary data.</text>
</comment>
<evidence type="ECO:0000256" key="2">
    <source>
        <dbReference type="ARBA" id="ARBA00022527"/>
    </source>
</evidence>
<dbReference type="Pfam" id="PF00069">
    <property type="entry name" value="Pkinase"/>
    <property type="match status" value="1"/>
</dbReference>
<dbReference type="InterPro" id="IPR008271">
    <property type="entry name" value="Ser/Thr_kinase_AS"/>
</dbReference>
<accession>A0A1X2HL66</accession>
<feature type="region of interest" description="Disordered" evidence="9">
    <location>
        <begin position="245"/>
        <end position="281"/>
    </location>
</feature>
<dbReference type="GO" id="GO:0005634">
    <property type="term" value="C:nucleus"/>
    <property type="evidence" value="ECO:0007669"/>
    <property type="project" value="UniProtKB-SubCell"/>
</dbReference>
<reference evidence="11 12" key="1">
    <citation type="submission" date="2016-07" db="EMBL/GenBank/DDBJ databases">
        <title>Pervasive Adenine N6-methylation of Active Genes in Fungi.</title>
        <authorList>
            <consortium name="DOE Joint Genome Institute"/>
            <person name="Mondo S.J."/>
            <person name="Dannebaum R.O."/>
            <person name="Kuo R.C."/>
            <person name="Labutti K."/>
            <person name="Haridas S."/>
            <person name="Kuo A."/>
            <person name="Salamov A."/>
            <person name="Ahrendt S.R."/>
            <person name="Lipzen A."/>
            <person name="Sullivan W."/>
            <person name="Andreopoulos W.B."/>
            <person name="Clum A."/>
            <person name="Lindquist E."/>
            <person name="Daum C."/>
            <person name="Ramamoorthy G.K."/>
            <person name="Gryganskyi A."/>
            <person name="Culley D."/>
            <person name="Magnuson J.K."/>
            <person name="James T.Y."/>
            <person name="O'Malley M.A."/>
            <person name="Stajich J.E."/>
            <person name="Spatafora J.W."/>
            <person name="Visel A."/>
            <person name="Grigoriev I.V."/>
        </authorList>
    </citation>
    <scope>NUCLEOTIDE SEQUENCE [LARGE SCALE GENOMIC DNA]</scope>
    <source>
        <strain evidence="11 12">NRRL 2496</strain>
    </source>
</reference>
<feature type="region of interest" description="Disordered" evidence="9">
    <location>
        <begin position="388"/>
        <end position="444"/>
    </location>
</feature>
<evidence type="ECO:0000256" key="1">
    <source>
        <dbReference type="ARBA" id="ARBA00004123"/>
    </source>
</evidence>
<keyword evidence="3" id="KW-0808">Transferase</keyword>
<feature type="domain" description="Protein kinase" evidence="10">
    <location>
        <begin position="11"/>
        <end position="345"/>
    </location>
</feature>
<keyword evidence="12" id="KW-1185">Reference proteome</keyword>
<dbReference type="InParanoid" id="A0A1X2HL66"/>
<dbReference type="FunFam" id="1.10.510.10:FF:000624">
    <property type="entry name" value="Mitogen-activated protein kinase"/>
    <property type="match status" value="1"/>
</dbReference>
<evidence type="ECO:0000313" key="12">
    <source>
        <dbReference type="Proteomes" id="UP000242180"/>
    </source>
</evidence>
<comment type="subcellular location">
    <subcellularLocation>
        <location evidence="1">Nucleus</location>
    </subcellularLocation>
</comment>
<keyword evidence="2" id="KW-0723">Serine/threonine-protein kinase</keyword>
<name>A0A1X2HL66_SYNRA</name>
<keyword evidence="4 8" id="KW-0547">Nucleotide-binding</keyword>
<feature type="binding site" evidence="8">
    <location>
        <position position="40"/>
    </location>
    <ligand>
        <name>ATP</name>
        <dbReference type="ChEBI" id="CHEBI:30616"/>
    </ligand>
</feature>
<dbReference type="FunCoup" id="A0A1X2HL66">
    <property type="interactions" value="440"/>
</dbReference>
<dbReference type="GO" id="GO:0005524">
    <property type="term" value="F:ATP binding"/>
    <property type="evidence" value="ECO:0007669"/>
    <property type="project" value="UniProtKB-UniRule"/>
</dbReference>
<dbReference type="PANTHER" id="PTHR24055">
    <property type="entry name" value="MITOGEN-ACTIVATED PROTEIN KINASE"/>
    <property type="match status" value="1"/>
</dbReference>
<dbReference type="GO" id="GO:0004674">
    <property type="term" value="F:protein serine/threonine kinase activity"/>
    <property type="evidence" value="ECO:0007669"/>
    <property type="project" value="UniProtKB-KW"/>
</dbReference>
<dbReference type="SMART" id="SM00220">
    <property type="entry name" value="S_TKc"/>
    <property type="match status" value="1"/>
</dbReference>
<evidence type="ECO:0000313" key="11">
    <source>
        <dbReference type="EMBL" id="ORY99336.1"/>
    </source>
</evidence>
<keyword evidence="6 8" id="KW-0067">ATP-binding</keyword>
<evidence type="ECO:0000256" key="6">
    <source>
        <dbReference type="ARBA" id="ARBA00022840"/>
    </source>
</evidence>
<dbReference type="OrthoDB" id="2158884at2759"/>
<evidence type="ECO:0000256" key="4">
    <source>
        <dbReference type="ARBA" id="ARBA00022741"/>
    </source>
</evidence>
<dbReference type="InterPro" id="IPR011009">
    <property type="entry name" value="Kinase-like_dom_sf"/>
</dbReference>
<dbReference type="PROSITE" id="PS00107">
    <property type="entry name" value="PROTEIN_KINASE_ATP"/>
    <property type="match status" value="1"/>
</dbReference>
<dbReference type="Proteomes" id="UP000242180">
    <property type="component" value="Unassembled WGS sequence"/>
</dbReference>
<protein>
    <submittedName>
        <fullName evidence="11">Kinase-like domain-containing protein</fullName>
    </submittedName>
</protein>
<dbReference type="PROSITE" id="PS00108">
    <property type="entry name" value="PROTEIN_KINASE_ST"/>
    <property type="match status" value="1"/>
</dbReference>
<proteinExistence type="predicted"/>
<keyword evidence="7" id="KW-0539">Nucleus</keyword>
<dbReference type="SUPFAM" id="SSF56112">
    <property type="entry name" value="Protein kinase-like (PK-like)"/>
    <property type="match status" value="1"/>
</dbReference>
<dbReference type="Gene3D" id="1.10.510.10">
    <property type="entry name" value="Transferase(Phosphotransferase) domain 1"/>
    <property type="match status" value="2"/>
</dbReference>
<dbReference type="Gene3D" id="3.30.200.20">
    <property type="entry name" value="Phosphorylase Kinase, domain 1"/>
    <property type="match status" value="1"/>
</dbReference>
<evidence type="ECO:0000256" key="9">
    <source>
        <dbReference type="SAM" id="MobiDB-lite"/>
    </source>
</evidence>
<dbReference type="InterPro" id="IPR017441">
    <property type="entry name" value="Protein_kinase_ATP_BS"/>
</dbReference>
<dbReference type="CDD" id="cd07830">
    <property type="entry name" value="STKc_MAK_like"/>
    <property type="match status" value="1"/>
</dbReference>
<dbReference type="PROSITE" id="PS50011">
    <property type="entry name" value="PROTEIN_KINASE_DOM"/>
    <property type="match status" value="1"/>
</dbReference>
<evidence type="ECO:0000256" key="3">
    <source>
        <dbReference type="ARBA" id="ARBA00022679"/>
    </source>
</evidence>
<dbReference type="STRING" id="13706.A0A1X2HL66"/>
<keyword evidence="5 11" id="KW-0418">Kinase</keyword>
<dbReference type="AlphaFoldDB" id="A0A1X2HL66"/>
<organism evidence="11 12">
    <name type="scientific">Syncephalastrum racemosum</name>
    <name type="common">Filamentous fungus</name>
    <dbReference type="NCBI Taxonomy" id="13706"/>
    <lineage>
        <taxon>Eukaryota</taxon>
        <taxon>Fungi</taxon>
        <taxon>Fungi incertae sedis</taxon>
        <taxon>Mucoromycota</taxon>
        <taxon>Mucoromycotina</taxon>
        <taxon>Mucoromycetes</taxon>
        <taxon>Mucorales</taxon>
        <taxon>Syncephalastraceae</taxon>
        <taxon>Syncephalastrum</taxon>
    </lineage>
</organism>
<dbReference type="OMA" id="NNDENAH"/>
<feature type="region of interest" description="Disordered" evidence="9">
    <location>
        <begin position="480"/>
        <end position="518"/>
    </location>
</feature>
<gene>
    <name evidence="11" type="ORF">BCR43DRAFT_489115</name>
</gene>
<evidence type="ECO:0000256" key="7">
    <source>
        <dbReference type="ARBA" id="ARBA00023242"/>
    </source>
</evidence>
<dbReference type="EMBL" id="MCGN01000003">
    <property type="protein sequence ID" value="ORY99336.1"/>
    <property type="molecule type" value="Genomic_DNA"/>
</dbReference>
<sequence length="525" mass="59556">MSREGSPYDEYDFLEQIGDGSFGQVHLASHKASGTTVAIKVMKRKITHPSECINLREFKTLQLLPPHPNVVLMYESFLAPTTHELYLVMEYMNGGNLYQFIRGRREAHRIIEHHEVRHIMRQILQALAHIHEQGIFHRDMKPENLLIGKSAANGPITIKLADFGLARELKSMPPFTEYVSTRWYRAPEVLLRSQNYSYPVDLWAVGAIFAELVTQQPLFPGQSEIDQLYRICEILGSPGASKVFQRKTSLRPEKRLSPGFASRRASSASSPPSPSVLTPGIGGEWRDGVKLAHKIGFGFPQLSPKPLKDVVPTASESMLDLMRQFLYYDPSRRLPAKEALQHIFFAEELKTSNDILFEQRDWRKKPRRAEVEVVDLLTAPVSPLQVCPDWDSPETGSSSSSHSSYHHHHHPYYQPYPKKPKRKMNKVYPARTSSSSSADNEKPPFHFDSVVHYGKLNTWSHVTLPVDGWKVDKLVWQPDTVPRSRRTSRPEDQQGVSAESDEYSDNTNSNSNTNAGGGLAWLKVL</sequence>
<feature type="compositionally biased region" description="Low complexity" evidence="9">
    <location>
        <begin position="261"/>
        <end position="270"/>
    </location>
</feature>
<evidence type="ECO:0000256" key="8">
    <source>
        <dbReference type="PROSITE-ProRule" id="PRU10141"/>
    </source>
</evidence>
<dbReference type="InterPro" id="IPR050117">
    <property type="entry name" value="MAPK"/>
</dbReference>